<dbReference type="AlphaFoldDB" id="A0A1I0K819"/>
<keyword evidence="7" id="KW-1185">Reference proteome</keyword>
<evidence type="ECO:0000256" key="4">
    <source>
        <dbReference type="PROSITE-ProRule" id="PRU00335"/>
    </source>
</evidence>
<evidence type="ECO:0000313" key="7">
    <source>
        <dbReference type="Proteomes" id="UP000198508"/>
    </source>
</evidence>
<dbReference type="InterPro" id="IPR001647">
    <property type="entry name" value="HTH_TetR"/>
</dbReference>
<dbReference type="PROSITE" id="PS50977">
    <property type="entry name" value="HTH_TETR_2"/>
    <property type="match status" value="1"/>
</dbReference>
<feature type="DNA-binding region" description="H-T-H motif" evidence="4">
    <location>
        <begin position="30"/>
        <end position="49"/>
    </location>
</feature>
<protein>
    <submittedName>
        <fullName evidence="6">Transcriptional regulator, TetR family</fullName>
    </submittedName>
</protein>
<dbReference type="Proteomes" id="UP000198508">
    <property type="component" value="Unassembled WGS sequence"/>
</dbReference>
<dbReference type="SUPFAM" id="SSF46689">
    <property type="entry name" value="Homeodomain-like"/>
    <property type="match status" value="1"/>
</dbReference>
<dbReference type="Pfam" id="PF00440">
    <property type="entry name" value="TetR_N"/>
    <property type="match status" value="1"/>
</dbReference>
<feature type="domain" description="HTH tetR-type" evidence="5">
    <location>
        <begin position="7"/>
        <end position="67"/>
    </location>
</feature>
<reference evidence="7" key="1">
    <citation type="submission" date="2016-10" db="EMBL/GenBank/DDBJ databases">
        <authorList>
            <person name="Varghese N."/>
            <person name="Submissions S."/>
        </authorList>
    </citation>
    <scope>NUCLEOTIDE SEQUENCE [LARGE SCALE GENOMIC DNA]</scope>
    <source>
        <strain evidence="7">NLAE-zl-G277</strain>
    </source>
</reference>
<dbReference type="EMBL" id="FOIM01000052">
    <property type="protein sequence ID" value="SEU19832.1"/>
    <property type="molecule type" value="Genomic_DNA"/>
</dbReference>
<keyword evidence="3" id="KW-0804">Transcription</keyword>
<dbReference type="PANTHER" id="PTHR30055:SF234">
    <property type="entry name" value="HTH-TYPE TRANSCRIPTIONAL REGULATOR BETI"/>
    <property type="match status" value="1"/>
</dbReference>
<dbReference type="Gene3D" id="1.10.357.10">
    <property type="entry name" value="Tetracycline Repressor, domain 2"/>
    <property type="match status" value="1"/>
</dbReference>
<organism evidence="6 7">
    <name type="scientific">Enterocloster lavalensis</name>
    <dbReference type="NCBI Taxonomy" id="460384"/>
    <lineage>
        <taxon>Bacteria</taxon>
        <taxon>Bacillati</taxon>
        <taxon>Bacillota</taxon>
        <taxon>Clostridia</taxon>
        <taxon>Lachnospirales</taxon>
        <taxon>Lachnospiraceae</taxon>
        <taxon>Enterocloster</taxon>
    </lineage>
</organism>
<dbReference type="InterPro" id="IPR050109">
    <property type="entry name" value="HTH-type_TetR-like_transc_reg"/>
</dbReference>
<evidence type="ECO:0000313" key="6">
    <source>
        <dbReference type="EMBL" id="SEU19832.1"/>
    </source>
</evidence>
<evidence type="ECO:0000256" key="3">
    <source>
        <dbReference type="ARBA" id="ARBA00023163"/>
    </source>
</evidence>
<proteinExistence type="predicted"/>
<evidence type="ECO:0000256" key="2">
    <source>
        <dbReference type="ARBA" id="ARBA00023125"/>
    </source>
</evidence>
<keyword evidence="1" id="KW-0805">Transcription regulation</keyword>
<dbReference type="RefSeq" id="WP_092371539.1">
    <property type="nucleotide sequence ID" value="NZ_CABJCG010000029.1"/>
</dbReference>
<name>A0A1I0K819_9FIRM</name>
<dbReference type="SUPFAM" id="SSF48498">
    <property type="entry name" value="Tetracyclin repressor-like, C-terminal domain"/>
    <property type="match status" value="1"/>
</dbReference>
<sequence>MAKKNARNTRGRIVNAAWKLFYEQGYEDTTVEEIIDLSRTSKGSFYHYFDGKDALLSTLSTLFDEKYEELIEQLDPDMTAMDTLLFLNRELFGMIENSISIELLTRLLSTQLITNGEKHLLDRDRIYYKLLRKIISGGQERGQLTTRLSVSEMVKRYALCERALMYDWCLCGGEYSLGHYSAQVLPGFLSSFLP</sequence>
<dbReference type="GO" id="GO:0003700">
    <property type="term" value="F:DNA-binding transcription factor activity"/>
    <property type="evidence" value="ECO:0007669"/>
    <property type="project" value="TreeGrafter"/>
</dbReference>
<keyword evidence="2 4" id="KW-0238">DNA-binding</keyword>
<dbReference type="GO" id="GO:0000976">
    <property type="term" value="F:transcription cis-regulatory region binding"/>
    <property type="evidence" value="ECO:0007669"/>
    <property type="project" value="TreeGrafter"/>
</dbReference>
<gene>
    <name evidence="6" type="ORF">SAMN05216313_1526</name>
</gene>
<dbReference type="PRINTS" id="PR00455">
    <property type="entry name" value="HTHTETR"/>
</dbReference>
<accession>A0A1I0K819</accession>
<dbReference type="InterPro" id="IPR009057">
    <property type="entry name" value="Homeodomain-like_sf"/>
</dbReference>
<dbReference type="STRING" id="460384.SAMN05216313_1526"/>
<dbReference type="PANTHER" id="PTHR30055">
    <property type="entry name" value="HTH-TYPE TRANSCRIPTIONAL REGULATOR RUTR"/>
    <property type="match status" value="1"/>
</dbReference>
<evidence type="ECO:0000256" key="1">
    <source>
        <dbReference type="ARBA" id="ARBA00023015"/>
    </source>
</evidence>
<dbReference type="GeneID" id="93280221"/>
<dbReference type="InterPro" id="IPR036271">
    <property type="entry name" value="Tet_transcr_reg_TetR-rel_C_sf"/>
</dbReference>
<evidence type="ECO:0000259" key="5">
    <source>
        <dbReference type="PROSITE" id="PS50977"/>
    </source>
</evidence>